<sequence length="102" mass="11168">MELVKRIEIFANYVEVGKILEALEKAGVPEHTVIKNVAGKGRGGTDSDDLAMTLLDNIYIIAFFPPEKLPLVEVQILKILNKFGGSCFISDAMELKTTKCVG</sequence>
<name>A0A433UMR5_ANAVA</name>
<comment type="caution">
    <text evidence="1">The sequence shown here is derived from an EMBL/GenBank/DDBJ whole genome shotgun (WGS) entry which is preliminary data.</text>
</comment>
<evidence type="ECO:0008006" key="3">
    <source>
        <dbReference type="Google" id="ProtNLM"/>
    </source>
</evidence>
<dbReference type="InterPro" id="IPR015867">
    <property type="entry name" value="N-reg_PII/ATP_PRibTrfase_C"/>
</dbReference>
<dbReference type="InterPro" id="IPR002187">
    <property type="entry name" value="N-reg_PII"/>
</dbReference>
<evidence type="ECO:0000313" key="2">
    <source>
        <dbReference type="Proteomes" id="UP000276103"/>
    </source>
</evidence>
<gene>
    <name evidence="1" type="ORF">DSM107003_33370</name>
</gene>
<dbReference type="EMBL" id="RSCM01000011">
    <property type="protein sequence ID" value="RUS95137.1"/>
    <property type="molecule type" value="Genomic_DNA"/>
</dbReference>
<evidence type="ECO:0000313" key="1">
    <source>
        <dbReference type="EMBL" id="RUS95137.1"/>
    </source>
</evidence>
<dbReference type="Pfam" id="PF00543">
    <property type="entry name" value="P-II"/>
    <property type="match status" value="1"/>
</dbReference>
<dbReference type="OrthoDB" id="281081at2"/>
<dbReference type="Gene3D" id="3.30.70.120">
    <property type="match status" value="1"/>
</dbReference>
<proteinExistence type="predicted"/>
<dbReference type="SUPFAM" id="SSF54913">
    <property type="entry name" value="GlnB-like"/>
    <property type="match status" value="1"/>
</dbReference>
<protein>
    <recommendedName>
        <fullName evidence="3">Nitrogen regulatory protein P-II</fullName>
    </recommendedName>
</protein>
<dbReference type="GO" id="GO:0030234">
    <property type="term" value="F:enzyme regulator activity"/>
    <property type="evidence" value="ECO:0007669"/>
    <property type="project" value="InterPro"/>
</dbReference>
<organism evidence="1 2">
    <name type="scientific">Trichormus variabilis SAG 1403-4b</name>
    <dbReference type="NCBI Taxonomy" id="447716"/>
    <lineage>
        <taxon>Bacteria</taxon>
        <taxon>Bacillati</taxon>
        <taxon>Cyanobacteriota</taxon>
        <taxon>Cyanophyceae</taxon>
        <taxon>Nostocales</taxon>
        <taxon>Nostocaceae</taxon>
        <taxon>Trichormus</taxon>
    </lineage>
</organism>
<accession>A0A433UMR5</accession>
<dbReference type="InterPro" id="IPR011322">
    <property type="entry name" value="N-reg_PII-like_a/b"/>
</dbReference>
<reference evidence="1 2" key="1">
    <citation type="journal article" date="2019" name="Genome Biol. Evol.">
        <title>Day and night: Metabolic profiles and evolutionary relationships of six axenic non-marine cyanobacteria.</title>
        <authorList>
            <person name="Will S.E."/>
            <person name="Henke P."/>
            <person name="Boedeker C."/>
            <person name="Huang S."/>
            <person name="Brinkmann H."/>
            <person name="Rohde M."/>
            <person name="Jarek M."/>
            <person name="Friedl T."/>
            <person name="Seufert S."/>
            <person name="Schumacher M."/>
            <person name="Overmann J."/>
            <person name="Neumann-Schaal M."/>
            <person name="Petersen J."/>
        </authorList>
    </citation>
    <scope>NUCLEOTIDE SEQUENCE [LARGE SCALE GENOMIC DNA]</scope>
    <source>
        <strain evidence="1 2">SAG 1403-4b</strain>
    </source>
</reference>
<dbReference type="Proteomes" id="UP000276103">
    <property type="component" value="Unassembled WGS sequence"/>
</dbReference>
<dbReference type="RefSeq" id="WP_127055215.1">
    <property type="nucleotide sequence ID" value="NZ_RSCM01000011.1"/>
</dbReference>
<dbReference type="GO" id="GO:0006808">
    <property type="term" value="P:regulation of nitrogen utilization"/>
    <property type="evidence" value="ECO:0007669"/>
    <property type="project" value="InterPro"/>
</dbReference>
<dbReference type="AlphaFoldDB" id="A0A433UMR5"/>
<keyword evidence="2" id="KW-1185">Reference proteome</keyword>